<name>A0A3M7RT75_BRAPC</name>
<comment type="caution">
    <text evidence="1">The sequence shown here is derived from an EMBL/GenBank/DDBJ whole genome shotgun (WGS) entry which is preliminary data.</text>
</comment>
<evidence type="ECO:0000313" key="2">
    <source>
        <dbReference type="Proteomes" id="UP000276133"/>
    </source>
</evidence>
<proteinExistence type="predicted"/>
<dbReference type="Proteomes" id="UP000276133">
    <property type="component" value="Unassembled WGS sequence"/>
</dbReference>
<dbReference type="AlphaFoldDB" id="A0A3M7RT75"/>
<organism evidence="1 2">
    <name type="scientific">Brachionus plicatilis</name>
    <name type="common">Marine rotifer</name>
    <name type="synonym">Brachionus muelleri</name>
    <dbReference type="NCBI Taxonomy" id="10195"/>
    <lineage>
        <taxon>Eukaryota</taxon>
        <taxon>Metazoa</taxon>
        <taxon>Spiralia</taxon>
        <taxon>Gnathifera</taxon>
        <taxon>Rotifera</taxon>
        <taxon>Eurotatoria</taxon>
        <taxon>Monogononta</taxon>
        <taxon>Pseudotrocha</taxon>
        <taxon>Ploima</taxon>
        <taxon>Brachionidae</taxon>
        <taxon>Brachionus</taxon>
    </lineage>
</organism>
<accession>A0A3M7RT75</accession>
<sequence>MNSNIFYHFFDSNRMNIMTRKFFKYFKIINCFRDPKVNFFPVLQINQTNFLVFPFIHKNHYKLTDQDS</sequence>
<gene>
    <name evidence="1" type="ORF">BpHYR1_013196</name>
</gene>
<reference evidence="1 2" key="1">
    <citation type="journal article" date="2018" name="Sci. Rep.">
        <title>Genomic signatures of local adaptation to the degree of environmental predictability in rotifers.</title>
        <authorList>
            <person name="Franch-Gras L."/>
            <person name="Hahn C."/>
            <person name="Garcia-Roger E.M."/>
            <person name="Carmona M.J."/>
            <person name="Serra M."/>
            <person name="Gomez A."/>
        </authorList>
    </citation>
    <scope>NUCLEOTIDE SEQUENCE [LARGE SCALE GENOMIC DNA]</scope>
    <source>
        <strain evidence="1">HYR1</strain>
    </source>
</reference>
<evidence type="ECO:0000313" key="1">
    <source>
        <dbReference type="EMBL" id="RNA26507.1"/>
    </source>
</evidence>
<keyword evidence="2" id="KW-1185">Reference proteome</keyword>
<dbReference type="EMBL" id="REGN01002732">
    <property type="protein sequence ID" value="RNA26507.1"/>
    <property type="molecule type" value="Genomic_DNA"/>
</dbReference>
<protein>
    <submittedName>
        <fullName evidence="1">Uncharacterized protein</fullName>
    </submittedName>
</protein>